<sequence length="467" mass="46607">MTRGPRPRPLIPRIALASLLLSGPLLASTAYAAELPAPLGACTGPDCPGDEPAPHNGNFAGRDASLNVFVGGDYQVQGRAAEVEGKVVALGDLTIDKSQGGVFNMGVAGVGSRIVPPSGTDFVTVGGTATVKDDNKLIIGGSDSRGQTAYGNLRYGTAATGKMEITPTGRAVQDDAAGDSFKPLRSTIEKASTCAARATANGTVDISGNEATFTGDGTSSRQVFDVKGDLGGKSPVGLAFHDIPAGATVVVNMLSPDATINTYTGSGMADDPMTKLRSKLLWNFPTATRAAITGSAQFQGSVMAGNPDGTVTLSTPGLNGRVYVAGNLVQEGTSGSEIHQYSFDGDLPECDGPAPTSTPAPTATPSATAPATPATPDGPGPSTSPSPGPSAPTRQPQPSSTSTSTTSGTKTDGPGPAAPTSPSTPGGGRLAHTGAGLIAPVTGVAVLLLGAGGAVYAITRRRARRDG</sequence>
<protein>
    <submittedName>
        <fullName evidence="5">Choice-of-anchor A family protein</fullName>
    </submittedName>
</protein>
<evidence type="ECO:0000256" key="1">
    <source>
        <dbReference type="SAM" id="MobiDB-lite"/>
    </source>
</evidence>
<evidence type="ECO:0000256" key="3">
    <source>
        <dbReference type="SAM" id="SignalP"/>
    </source>
</evidence>
<feature type="domain" description="Choice-of-anchor A" evidence="4">
    <location>
        <begin position="67"/>
        <end position="339"/>
    </location>
</feature>
<evidence type="ECO:0000313" key="6">
    <source>
        <dbReference type="Proteomes" id="UP001551176"/>
    </source>
</evidence>
<evidence type="ECO:0000313" key="5">
    <source>
        <dbReference type="EMBL" id="MEU6820673.1"/>
    </source>
</evidence>
<keyword evidence="2" id="KW-0472">Membrane</keyword>
<evidence type="ECO:0000259" key="4">
    <source>
        <dbReference type="Pfam" id="PF20597"/>
    </source>
</evidence>
<dbReference type="NCBIfam" id="TIGR04215">
    <property type="entry name" value="choice_anch_A"/>
    <property type="match status" value="1"/>
</dbReference>
<feature type="compositionally biased region" description="Low complexity" evidence="1">
    <location>
        <begin position="352"/>
        <end position="375"/>
    </location>
</feature>
<dbReference type="Pfam" id="PF20597">
    <property type="entry name" value="pAdhesive_15"/>
    <property type="match status" value="1"/>
</dbReference>
<feature type="region of interest" description="Disordered" evidence="1">
    <location>
        <begin position="338"/>
        <end position="431"/>
    </location>
</feature>
<evidence type="ECO:0000256" key="2">
    <source>
        <dbReference type="SAM" id="Phobius"/>
    </source>
</evidence>
<feature type="signal peptide" evidence="3">
    <location>
        <begin position="1"/>
        <end position="32"/>
    </location>
</feature>
<feature type="chain" id="PRO_5046750408" evidence="3">
    <location>
        <begin position="33"/>
        <end position="467"/>
    </location>
</feature>
<keyword evidence="2" id="KW-1133">Transmembrane helix</keyword>
<dbReference type="EMBL" id="JBEYXV010000003">
    <property type="protein sequence ID" value="MEU6820673.1"/>
    <property type="molecule type" value="Genomic_DNA"/>
</dbReference>
<dbReference type="Proteomes" id="UP001551176">
    <property type="component" value="Unassembled WGS sequence"/>
</dbReference>
<feature type="compositionally biased region" description="Low complexity" evidence="1">
    <location>
        <begin position="391"/>
        <end position="424"/>
    </location>
</feature>
<name>A0ABV3BI49_9ACTN</name>
<reference evidence="5 6" key="1">
    <citation type="submission" date="2024-06" db="EMBL/GenBank/DDBJ databases">
        <title>The Natural Products Discovery Center: Release of the First 8490 Sequenced Strains for Exploring Actinobacteria Biosynthetic Diversity.</title>
        <authorList>
            <person name="Kalkreuter E."/>
            <person name="Kautsar S.A."/>
            <person name="Yang D."/>
            <person name="Bader C.D."/>
            <person name="Teijaro C.N."/>
            <person name="Fluegel L."/>
            <person name="Davis C.M."/>
            <person name="Simpson J.R."/>
            <person name="Lauterbach L."/>
            <person name="Steele A.D."/>
            <person name="Gui C."/>
            <person name="Meng S."/>
            <person name="Li G."/>
            <person name="Viehrig K."/>
            <person name="Ye F."/>
            <person name="Su P."/>
            <person name="Kiefer A.F."/>
            <person name="Nichols A."/>
            <person name="Cepeda A.J."/>
            <person name="Yan W."/>
            <person name="Fan B."/>
            <person name="Jiang Y."/>
            <person name="Adhikari A."/>
            <person name="Zheng C.-J."/>
            <person name="Schuster L."/>
            <person name="Cowan T.M."/>
            <person name="Smanski M.J."/>
            <person name="Chevrette M.G."/>
            <person name="De Carvalho L.P.S."/>
            <person name="Shen B."/>
        </authorList>
    </citation>
    <scope>NUCLEOTIDE SEQUENCE [LARGE SCALE GENOMIC DNA]</scope>
    <source>
        <strain evidence="5 6">NPDC046838</strain>
    </source>
</reference>
<dbReference type="RefSeq" id="WP_359346405.1">
    <property type="nucleotide sequence ID" value="NZ_JBEYXV010000003.1"/>
</dbReference>
<feature type="compositionally biased region" description="Pro residues" evidence="1">
    <location>
        <begin position="376"/>
        <end position="390"/>
    </location>
</feature>
<gene>
    <name evidence="5" type="ORF">ABZ921_08600</name>
</gene>
<keyword evidence="3" id="KW-0732">Signal</keyword>
<accession>A0ABV3BI49</accession>
<organism evidence="5 6">
    <name type="scientific">Streptomyces atriruber</name>
    <dbReference type="NCBI Taxonomy" id="545121"/>
    <lineage>
        <taxon>Bacteria</taxon>
        <taxon>Bacillati</taxon>
        <taxon>Actinomycetota</taxon>
        <taxon>Actinomycetes</taxon>
        <taxon>Kitasatosporales</taxon>
        <taxon>Streptomycetaceae</taxon>
        <taxon>Streptomyces</taxon>
    </lineage>
</organism>
<keyword evidence="2" id="KW-0812">Transmembrane</keyword>
<feature type="transmembrane region" description="Helical" evidence="2">
    <location>
        <begin position="437"/>
        <end position="458"/>
    </location>
</feature>
<comment type="caution">
    <text evidence="5">The sequence shown here is derived from an EMBL/GenBank/DDBJ whole genome shotgun (WGS) entry which is preliminary data.</text>
</comment>
<dbReference type="InterPro" id="IPR026588">
    <property type="entry name" value="Choice_anch_A"/>
</dbReference>
<proteinExistence type="predicted"/>
<keyword evidence="6" id="KW-1185">Reference proteome</keyword>